<evidence type="ECO:0000313" key="2">
    <source>
        <dbReference type="WBParaSite" id="jg5023"/>
    </source>
</evidence>
<keyword evidence="1" id="KW-1185">Reference proteome</keyword>
<reference evidence="2" key="1">
    <citation type="submission" date="2022-11" db="UniProtKB">
        <authorList>
            <consortium name="WormBaseParasite"/>
        </authorList>
    </citation>
    <scope>IDENTIFICATION</scope>
</reference>
<proteinExistence type="predicted"/>
<dbReference type="Proteomes" id="UP000887574">
    <property type="component" value="Unplaced"/>
</dbReference>
<organism evidence="1 2">
    <name type="scientific">Ditylenchus dipsaci</name>
    <dbReference type="NCBI Taxonomy" id="166011"/>
    <lineage>
        <taxon>Eukaryota</taxon>
        <taxon>Metazoa</taxon>
        <taxon>Ecdysozoa</taxon>
        <taxon>Nematoda</taxon>
        <taxon>Chromadorea</taxon>
        <taxon>Rhabditida</taxon>
        <taxon>Tylenchina</taxon>
        <taxon>Tylenchomorpha</taxon>
        <taxon>Sphaerularioidea</taxon>
        <taxon>Anguinidae</taxon>
        <taxon>Anguininae</taxon>
        <taxon>Ditylenchus</taxon>
    </lineage>
</organism>
<dbReference type="AlphaFoldDB" id="A0A915EDP5"/>
<sequence length="167" mass="19046">MSVFQWVDAKATLQMEVLISIYTLLITDQPADGIVSNDGGSSTFTFQQQLDANVNRYQRQAVMSRSSSRAGPVSKCGSERGHIYPTRTTGIVVRLEEDYFIIWSHDHGTVCALHRRNNEFVQARVWMSEDKTSVLNDSFILVEDELLGPILCPRDNFLLRILKQEHR</sequence>
<protein>
    <submittedName>
        <fullName evidence="2">Uncharacterized protein</fullName>
    </submittedName>
</protein>
<name>A0A915EDP5_9BILA</name>
<evidence type="ECO:0000313" key="1">
    <source>
        <dbReference type="Proteomes" id="UP000887574"/>
    </source>
</evidence>
<dbReference type="WBParaSite" id="jg5023">
    <property type="protein sequence ID" value="jg5023"/>
    <property type="gene ID" value="jg5023"/>
</dbReference>
<accession>A0A915EDP5</accession>